<keyword evidence="1" id="KW-0418">Kinase</keyword>
<dbReference type="SUPFAM" id="SSF56042">
    <property type="entry name" value="PurM C-terminal domain-like"/>
    <property type="match status" value="1"/>
</dbReference>
<dbReference type="InterPro" id="IPR006283">
    <property type="entry name" value="ThiL-like"/>
</dbReference>
<protein>
    <submittedName>
        <fullName evidence="1">Thiamine-monophosphate kinase</fullName>
        <ecNumber evidence="1">2.7.4.16</ecNumber>
    </submittedName>
</protein>
<evidence type="ECO:0000313" key="1">
    <source>
        <dbReference type="EMBL" id="KUG27237.1"/>
    </source>
</evidence>
<dbReference type="EC" id="2.7.4.16" evidence="1"/>
<dbReference type="GO" id="GO:0009228">
    <property type="term" value="P:thiamine biosynthetic process"/>
    <property type="evidence" value="ECO:0007669"/>
    <property type="project" value="InterPro"/>
</dbReference>
<dbReference type="InterPro" id="IPR036676">
    <property type="entry name" value="PurM-like_C_sf"/>
</dbReference>
<dbReference type="PANTHER" id="PTHR30270:SF0">
    <property type="entry name" value="THIAMINE-MONOPHOSPHATE KINASE"/>
    <property type="match status" value="1"/>
</dbReference>
<comment type="caution">
    <text evidence="1">The sequence shown here is derived from an EMBL/GenBank/DDBJ whole genome shotgun (WGS) entry which is preliminary data.</text>
</comment>
<accession>A0A0W8G296</accession>
<dbReference type="PANTHER" id="PTHR30270">
    <property type="entry name" value="THIAMINE-MONOPHOSPHATE KINASE"/>
    <property type="match status" value="1"/>
</dbReference>
<dbReference type="GO" id="GO:0009030">
    <property type="term" value="F:thiamine-phosphate kinase activity"/>
    <property type="evidence" value="ECO:0007669"/>
    <property type="project" value="UniProtKB-EC"/>
</dbReference>
<dbReference type="Gene3D" id="3.90.650.10">
    <property type="entry name" value="PurM-like C-terminal domain"/>
    <property type="match status" value="1"/>
</dbReference>
<dbReference type="EMBL" id="LNQE01000348">
    <property type="protein sequence ID" value="KUG27237.1"/>
    <property type="molecule type" value="Genomic_DNA"/>
</dbReference>
<organism evidence="1">
    <name type="scientific">hydrocarbon metagenome</name>
    <dbReference type="NCBI Taxonomy" id="938273"/>
    <lineage>
        <taxon>unclassified sequences</taxon>
        <taxon>metagenomes</taxon>
        <taxon>ecological metagenomes</taxon>
    </lineage>
</organism>
<keyword evidence="1" id="KW-0808">Transferase</keyword>
<reference evidence="1" key="1">
    <citation type="journal article" date="2015" name="Proc. Natl. Acad. Sci. U.S.A.">
        <title>Networks of energetic and metabolic interactions define dynamics in microbial communities.</title>
        <authorList>
            <person name="Embree M."/>
            <person name="Liu J.K."/>
            <person name="Al-Bassam M.M."/>
            <person name="Zengler K."/>
        </authorList>
    </citation>
    <scope>NUCLEOTIDE SEQUENCE</scope>
</reference>
<proteinExistence type="predicted"/>
<dbReference type="AlphaFoldDB" id="A0A0W8G296"/>
<name>A0A0W8G296_9ZZZZ</name>
<sequence length="166" mass="16672">MVGEVGLAAVGLAVLEASGRDAMAAWPAATAAHLRPVVRVEAGLALAAIPGLRGAMDVSDGLAADLPRFLAPGTGAHIRLDPSGLHPEVVAHAAAHGLDPAAFAFSGGEDYALLCAVAPRELSEVMRAVPSARPIGSVTATSGILLNGRPVTGRGFDHFEPSPCSS</sequence>
<gene>
    <name evidence="1" type="ORF">ASZ90_002924</name>
</gene>